<dbReference type="PANTHER" id="PTHR42718:SF41">
    <property type="entry name" value="MFS TRANSPORTER OF UNKOWN SPECIFICITY (AFU_ORTHOLOGUE AFUA_5G09940)-RELATED"/>
    <property type="match status" value="1"/>
</dbReference>
<feature type="transmembrane region" description="Helical" evidence="5">
    <location>
        <begin position="196"/>
        <end position="223"/>
    </location>
</feature>
<evidence type="ECO:0000256" key="3">
    <source>
        <dbReference type="ARBA" id="ARBA00022989"/>
    </source>
</evidence>
<feature type="transmembrane region" description="Helical" evidence="5">
    <location>
        <begin position="392"/>
        <end position="410"/>
    </location>
</feature>
<dbReference type="InterPro" id="IPR020846">
    <property type="entry name" value="MFS_dom"/>
</dbReference>
<dbReference type="OrthoDB" id="2428527at2759"/>
<feature type="transmembrane region" description="Helical" evidence="5">
    <location>
        <begin position="480"/>
        <end position="506"/>
    </location>
</feature>
<sequence length="608" mass="66865">MFPGQTIYREIRESDIRMKGPGYTPQHLGIYDFFKQPGGASEIRINPNYSKITFFTFFWFFKILEENTDSIVANCLSSKQPRLKAEARTGIIAAMDEQEKNEHGNGLSRTKTNQSIADTFSRPREIVFVIIVCMSQFITQANVGVCLSPLDIVGGDFGLSEQGGLAWFLAGYSLTVGTFILVFGRCGDLFGYHRMYIIGFLWLALWSLVAGISVYSNYILFIISRVLQGLGPAMLLPNGLAILGATYAPGKKKDMLFALFGATAPNGAIIGGVFAALFSQLAWWPWTYWSMCIVSVVCAGIGYLVITPIHHSKPTDNLFVALDIPGAFTGITGLVLVNIAWNQAPAVSWAEPYVIILLILGALFIAAFFVVEFKYAKHPLIPFHAFSTDVSFVLGCVATGWGCFGTWIYYSWRFLLDSRGATPLLASAQFIPPGISGLLASFATGFLMSRIRPPLIMCMSLTAFTLGTILITIAPVHQTYWALTFVSLIIIPWGMDMSFPAATLMLSNAVAREHQGLAASLVTTIVNYSISLSLGFAGTIESQIVHGDSPEERLKGYRSALYFAIGLGGLGLCISVLYTMKSYFWGRRTDEVENREKSVEREYGEEDS</sequence>
<name>Q5AQR0_EMENI</name>
<dbReference type="EMBL" id="BN001308">
    <property type="protein sequence ID" value="CBF87487.1"/>
    <property type="molecule type" value="Genomic_DNA"/>
</dbReference>
<feature type="transmembrane region" description="Helical" evidence="5">
    <location>
        <begin position="286"/>
        <end position="306"/>
    </location>
</feature>
<dbReference type="GeneID" id="2867829"/>
<dbReference type="eggNOG" id="KOG0254">
    <property type="taxonomic scope" value="Eukaryota"/>
</dbReference>
<dbReference type="InterPro" id="IPR036259">
    <property type="entry name" value="MFS_trans_sf"/>
</dbReference>
<reference evidence="8" key="2">
    <citation type="journal article" date="2009" name="Fungal Genet. Biol.">
        <title>The 2008 update of the Aspergillus nidulans genome annotation: a community effort.</title>
        <authorList>
            <person name="Wortman J.R."/>
            <person name="Gilsenan J.M."/>
            <person name="Joardar V."/>
            <person name="Deegan J."/>
            <person name="Clutterbuck J."/>
            <person name="Andersen M.R."/>
            <person name="Archer D."/>
            <person name="Bencina M."/>
            <person name="Braus G."/>
            <person name="Coutinho P."/>
            <person name="von Dohren H."/>
            <person name="Doonan J."/>
            <person name="Driessen A.J."/>
            <person name="Durek P."/>
            <person name="Espeso E."/>
            <person name="Fekete E."/>
            <person name="Flipphi M."/>
            <person name="Estrada C.G."/>
            <person name="Geysens S."/>
            <person name="Goldman G."/>
            <person name="de Groot P.W."/>
            <person name="Hansen K."/>
            <person name="Harris S.D."/>
            <person name="Heinekamp T."/>
            <person name="Helmstaedt K."/>
            <person name="Henrissat B."/>
            <person name="Hofmann G."/>
            <person name="Homan T."/>
            <person name="Horio T."/>
            <person name="Horiuchi H."/>
            <person name="James S."/>
            <person name="Jones M."/>
            <person name="Karaffa L."/>
            <person name="Karanyi Z."/>
            <person name="Kato M."/>
            <person name="Keller N."/>
            <person name="Kelly D.E."/>
            <person name="Kiel J.A."/>
            <person name="Kim J.M."/>
            <person name="van der Klei I.J."/>
            <person name="Klis F.M."/>
            <person name="Kovalchuk A."/>
            <person name="Krasevec N."/>
            <person name="Kubicek C.P."/>
            <person name="Liu B."/>
            <person name="Maccabe A."/>
            <person name="Meyer V."/>
            <person name="Mirabito P."/>
            <person name="Miskei M."/>
            <person name="Mos M."/>
            <person name="Mullins J."/>
            <person name="Nelson D.R."/>
            <person name="Nielsen J."/>
            <person name="Oakley B.R."/>
            <person name="Osmani S.A."/>
            <person name="Pakula T."/>
            <person name="Paszewski A."/>
            <person name="Paulsen I."/>
            <person name="Pilsyk S."/>
            <person name="Pocsi I."/>
            <person name="Punt P.J."/>
            <person name="Ram A.F."/>
            <person name="Ren Q."/>
            <person name="Robellet X."/>
            <person name="Robson G."/>
            <person name="Seiboth B."/>
            <person name="van Solingen P."/>
            <person name="Specht T."/>
            <person name="Sun J."/>
            <person name="Taheri-Talesh N."/>
            <person name="Takeshita N."/>
            <person name="Ussery D."/>
            <person name="vanKuyk P.A."/>
            <person name="Visser H."/>
            <person name="van de Vondervoort P.J."/>
            <person name="de Vries R.P."/>
            <person name="Walton J."/>
            <person name="Xiang X."/>
            <person name="Xiong Y."/>
            <person name="Zeng A.P."/>
            <person name="Brandt B.W."/>
            <person name="Cornell M.J."/>
            <person name="van den Hondel C.A."/>
            <person name="Visser J."/>
            <person name="Oliver S.G."/>
            <person name="Turner G."/>
        </authorList>
    </citation>
    <scope>GENOME REANNOTATION</scope>
    <source>
        <strain evidence="8">FGSC A4 / ATCC 38163 / CBS 112.46 / NRRL 194 / M139</strain>
    </source>
</reference>
<dbReference type="CDD" id="cd17476">
    <property type="entry name" value="MFS_Amf1_MDR_like"/>
    <property type="match status" value="1"/>
</dbReference>
<evidence type="ECO:0000256" key="5">
    <source>
        <dbReference type="SAM" id="Phobius"/>
    </source>
</evidence>
<dbReference type="KEGG" id="ani:ANIA_09370"/>
<dbReference type="InParanoid" id="Q5AQR0"/>
<accession>C8VR75</accession>
<feature type="transmembrane region" description="Helical" evidence="5">
    <location>
        <begin position="560"/>
        <end position="578"/>
    </location>
</feature>
<dbReference type="GO" id="GO:0016020">
    <property type="term" value="C:membrane"/>
    <property type="evidence" value="ECO:0000318"/>
    <property type="project" value="GO_Central"/>
</dbReference>
<gene>
    <name evidence="7" type="ORF">ANIA_09370</name>
</gene>
<keyword evidence="3 5" id="KW-1133">Transmembrane helix</keyword>
<dbReference type="FunFam" id="1.20.1250.20:FF:000294">
    <property type="entry name" value="MFS transporter of unkown specificity"/>
    <property type="match status" value="1"/>
</dbReference>
<dbReference type="FunCoup" id="Q5AQR0">
    <property type="interactions" value="32"/>
</dbReference>
<dbReference type="Proteomes" id="UP000000560">
    <property type="component" value="Chromosome VIII"/>
</dbReference>
<evidence type="ECO:0000313" key="8">
    <source>
        <dbReference type="Proteomes" id="UP000000560"/>
    </source>
</evidence>
<protein>
    <submittedName>
        <fullName evidence="7">MFS transporter of unkown specificity (AFU_orthologue AFUA_5G09940)</fullName>
    </submittedName>
</protein>
<dbReference type="InterPro" id="IPR011701">
    <property type="entry name" value="MFS"/>
</dbReference>
<feature type="transmembrane region" description="Helical" evidence="5">
    <location>
        <begin position="255"/>
        <end position="280"/>
    </location>
</feature>
<dbReference type="PROSITE" id="PS50850">
    <property type="entry name" value="MFS"/>
    <property type="match status" value="1"/>
</dbReference>
<evidence type="ECO:0000313" key="7">
    <source>
        <dbReference type="EMBL" id="CBF87487.1"/>
    </source>
</evidence>
<feature type="transmembrane region" description="Helical" evidence="5">
    <location>
        <begin position="518"/>
        <end position="540"/>
    </location>
</feature>
<dbReference type="SUPFAM" id="SSF103473">
    <property type="entry name" value="MFS general substrate transporter"/>
    <property type="match status" value="1"/>
</dbReference>
<dbReference type="Gene3D" id="1.20.1250.20">
    <property type="entry name" value="MFS general substrate transporter like domains"/>
    <property type="match status" value="2"/>
</dbReference>
<proteinExistence type="predicted"/>
<feature type="transmembrane region" description="Helical" evidence="5">
    <location>
        <begin position="430"/>
        <end position="448"/>
    </location>
</feature>
<evidence type="ECO:0000256" key="2">
    <source>
        <dbReference type="ARBA" id="ARBA00022692"/>
    </source>
</evidence>
<dbReference type="AlphaFoldDB" id="Q5AQR0"/>
<reference evidence="8" key="1">
    <citation type="journal article" date="2005" name="Nature">
        <title>Sequencing of Aspergillus nidulans and comparative analysis with A. fumigatus and A. oryzae.</title>
        <authorList>
            <person name="Galagan J.E."/>
            <person name="Calvo S.E."/>
            <person name="Cuomo C."/>
            <person name="Ma L.J."/>
            <person name="Wortman J.R."/>
            <person name="Batzoglou S."/>
            <person name="Lee S.I."/>
            <person name="Basturkmen M."/>
            <person name="Spevak C.C."/>
            <person name="Clutterbuck J."/>
            <person name="Kapitonov V."/>
            <person name="Jurka J."/>
            <person name="Scazzocchio C."/>
            <person name="Farman M."/>
            <person name="Butler J."/>
            <person name="Purcell S."/>
            <person name="Harris S."/>
            <person name="Braus G.H."/>
            <person name="Draht O."/>
            <person name="Busch S."/>
            <person name="D'Enfert C."/>
            <person name="Bouchier C."/>
            <person name="Goldman G.H."/>
            <person name="Bell-Pedersen D."/>
            <person name="Griffiths-Jones S."/>
            <person name="Doonan J.H."/>
            <person name="Yu J."/>
            <person name="Vienken K."/>
            <person name="Pain A."/>
            <person name="Freitag M."/>
            <person name="Selker E.U."/>
            <person name="Archer D.B."/>
            <person name="Penalva M.A."/>
            <person name="Oakley B.R."/>
            <person name="Momany M."/>
            <person name="Tanaka T."/>
            <person name="Kumagai T."/>
            <person name="Asai K."/>
            <person name="Machida M."/>
            <person name="Nierman W.C."/>
            <person name="Denning D.W."/>
            <person name="Caddick M."/>
            <person name="Hynes M."/>
            <person name="Paoletti M."/>
            <person name="Fischer R."/>
            <person name="Miller B."/>
            <person name="Dyer P."/>
            <person name="Sachs M.S."/>
            <person name="Osmani S.A."/>
            <person name="Birren B.W."/>
        </authorList>
    </citation>
    <scope>NUCLEOTIDE SEQUENCE [LARGE SCALE GENOMIC DNA]</scope>
    <source>
        <strain evidence="8">FGSC A4 / ATCC 38163 / CBS 112.46 / NRRL 194 / M139</strain>
    </source>
</reference>
<organism evidence="7 8">
    <name type="scientific">Emericella nidulans (strain FGSC A4 / ATCC 38163 / CBS 112.46 / NRRL 194 / M139)</name>
    <name type="common">Aspergillus nidulans</name>
    <dbReference type="NCBI Taxonomy" id="227321"/>
    <lineage>
        <taxon>Eukaryota</taxon>
        <taxon>Fungi</taxon>
        <taxon>Dikarya</taxon>
        <taxon>Ascomycota</taxon>
        <taxon>Pezizomycotina</taxon>
        <taxon>Eurotiomycetes</taxon>
        <taxon>Eurotiomycetidae</taxon>
        <taxon>Eurotiales</taxon>
        <taxon>Aspergillaceae</taxon>
        <taxon>Aspergillus</taxon>
        <taxon>Aspergillus subgen. Nidulantes</taxon>
    </lineage>
</organism>
<dbReference type="RefSeq" id="XP_682639.1">
    <property type="nucleotide sequence ID" value="XM_677547.1"/>
</dbReference>
<dbReference type="HOGENOM" id="CLU_000960_27_4_1"/>
<feature type="transmembrane region" description="Helical" evidence="5">
    <location>
        <begin position="229"/>
        <end position="248"/>
    </location>
</feature>
<feature type="transmembrane region" description="Helical" evidence="5">
    <location>
        <begin position="318"/>
        <end position="341"/>
    </location>
</feature>
<feature type="transmembrane region" description="Helical" evidence="5">
    <location>
        <begin position="455"/>
        <end position="474"/>
    </location>
</feature>
<dbReference type="Pfam" id="PF07690">
    <property type="entry name" value="MFS_1"/>
    <property type="match status" value="2"/>
</dbReference>
<comment type="subcellular location">
    <subcellularLocation>
        <location evidence="1">Membrane</location>
        <topology evidence="1">Multi-pass membrane protein</topology>
    </subcellularLocation>
</comment>
<feature type="domain" description="Major facilitator superfamily (MFS) profile" evidence="6">
    <location>
        <begin position="128"/>
        <end position="583"/>
    </location>
</feature>
<dbReference type="GO" id="GO:0022857">
    <property type="term" value="F:transmembrane transporter activity"/>
    <property type="evidence" value="ECO:0007669"/>
    <property type="project" value="InterPro"/>
</dbReference>
<keyword evidence="2 5" id="KW-0812">Transmembrane</keyword>
<dbReference type="OMA" id="PMWFFLN"/>
<feature type="transmembrane region" description="Helical" evidence="5">
    <location>
        <begin position="165"/>
        <end position="184"/>
    </location>
</feature>
<feature type="transmembrane region" description="Helical" evidence="5">
    <location>
        <begin position="353"/>
        <end position="371"/>
    </location>
</feature>
<dbReference type="PANTHER" id="PTHR42718">
    <property type="entry name" value="MAJOR FACILITATOR SUPERFAMILY MULTIDRUG TRANSPORTER MFSC"/>
    <property type="match status" value="1"/>
</dbReference>
<evidence type="ECO:0000256" key="4">
    <source>
        <dbReference type="ARBA" id="ARBA00023136"/>
    </source>
</evidence>
<keyword evidence="8" id="KW-1185">Reference proteome</keyword>
<feature type="transmembrane region" description="Helical" evidence="5">
    <location>
        <begin position="126"/>
        <end position="145"/>
    </location>
</feature>
<accession>Q5AQR0</accession>
<evidence type="ECO:0000259" key="6">
    <source>
        <dbReference type="PROSITE" id="PS50850"/>
    </source>
</evidence>
<evidence type="ECO:0000256" key="1">
    <source>
        <dbReference type="ARBA" id="ARBA00004141"/>
    </source>
</evidence>
<keyword evidence="4 5" id="KW-0472">Membrane</keyword>